<keyword evidence="3 6" id="KW-0812">Transmembrane</keyword>
<feature type="transmembrane region" description="Helical" evidence="6">
    <location>
        <begin position="12"/>
        <end position="35"/>
    </location>
</feature>
<comment type="subcellular location">
    <subcellularLocation>
        <location evidence="1">Cell membrane</location>
        <topology evidence="1">Multi-pass membrane protein</topology>
    </subcellularLocation>
</comment>
<accession>A0A3G8M5T7</accession>
<proteinExistence type="predicted"/>
<evidence type="ECO:0000256" key="6">
    <source>
        <dbReference type="SAM" id="Phobius"/>
    </source>
</evidence>
<feature type="transmembrane region" description="Helical" evidence="6">
    <location>
        <begin position="309"/>
        <end position="330"/>
    </location>
</feature>
<evidence type="ECO:0000256" key="3">
    <source>
        <dbReference type="ARBA" id="ARBA00022692"/>
    </source>
</evidence>
<feature type="transmembrane region" description="Helical" evidence="6">
    <location>
        <begin position="281"/>
        <end position="302"/>
    </location>
</feature>
<evidence type="ECO:0000256" key="2">
    <source>
        <dbReference type="ARBA" id="ARBA00022475"/>
    </source>
</evidence>
<evidence type="ECO:0000256" key="4">
    <source>
        <dbReference type="ARBA" id="ARBA00022989"/>
    </source>
</evidence>
<dbReference type="PANTHER" id="PTHR33529">
    <property type="entry name" value="SLR0882 PROTEIN-RELATED"/>
    <property type="match status" value="1"/>
</dbReference>
<dbReference type="PANTHER" id="PTHR33529:SF6">
    <property type="entry name" value="YJGP_YJGQ FAMILY PERMEASE"/>
    <property type="match status" value="1"/>
</dbReference>
<dbReference type="EMBL" id="CP034086">
    <property type="protein sequence ID" value="AZG76944.1"/>
    <property type="molecule type" value="Genomic_DNA"/>
</dbReference>
<organism evidence="7 8">
    <name type="scientific">Methylocystis rosea</name>
    <dbReference type="NCBI Taxonomy" id="173366"/>
    <lineage>
        <taxon>Bacteria</taxon>
        <taxon>Pseudomonadati</taxon>
        <taxon>Pseudomonadota</taxon>
        <taxon>Alphaproteobacteria</taxon>
        <taxon>Hyphomicrobiales</taxon>
        <taxon>Methylocystaceae</taxon>
        <taxon>Methylocystis</taxon>
    </lineage>
</organism>
<sequence>MPRLLFRYLFKRIGFGVLIVQFALSIPVVLSYLLYQLPPAAVRGGLVIPALIGVTPTVAYVTLPMAVGVATALEFGRMASEGMIAVLYALRLSVWAICRPALVLAAGVVVLGYLLANFAAPYYSSGMQDVLNVVRNSLNHRMLDAARFYTFDNGVKTLYIERWETPDLAVNLFVRQLSIEKMQEETVTAARAEFRRNESGVIVALSNGSIQTRSLTSGDVRIANFDEYAMALPMQGSASLPDRGWRGVYELSAGAFLANYAAARRDPRQLGEWTAEAAKRFGVPALAIAHTLLAMALVLTFGNITGRRGAAGGLATIAVPAVHIGFLVALESLLRISGLFVLLLAALALAEVGVSLWLLARLNRSPKPKRLFDARASSARDVYATPLA</sequence>
<dbReference type="Pfam" id="PF03739">
    <property type="entry name" value="LptF_LptG"/>
    <property type="match status" value="1"/>
</dbReference>
<evidence type="ECO:0000256" key="5">
    <source>
        <dbReference type="ARBA" id="ARBA00023136"/>
    </source>
</evidence>
<dbReference type="InterPro" id="IPR005495">
    <property type="entry name" value="LptG/LptF_permease"/>
</dbReference>
<dbReference type="RefSeq" id="WP_124738680.1">
    <property type="nucleotide sequence ID" value="NZ_CP034086.1"/>
</dbReference>
<dbReference type="GO" id="GO:0043190">
    <property type="term" value="C:ATP-binding cassette (ABC) transporter complex"/>
    <property type="evidence" value="ECO:0007669"/>
    <property type="project" value="TreeGrafter"/>
</dbReference>
<keyword evidence="5 6" id="KW-0472">Membrane</keyword>
<dbReference type="KEGG" id="mros:EHO51_09485"/>
<keyword evidence="2" id="KW-1003">Cell membrane</keyword>
<feature type="transmembrane region" description="Helical" evidence="6">
    <location>
        <begin position="94"/>
        <end position="116"/>
    </location>
</feature>
<evidence type="ECO:0000313" key="7">
    <source>
        <dbReference type="EMBL" id="AZG76944.1"/>
    </source>
</evidence>
<name>A0A3G8M5T7_9HYPH</name>
<reference evidence="7 8" key="1">
    <citation type="submission" date="2018-11" db="EMBL/GenBank/DDBJ databases">
        <title>Genome squencing of methanotrophic bacteria isolated from alkaline groundwater in Korea.</title>
        <authorList>
            <person name="Nguyen L.N."/>
        </authorList>
    </citation>
    <scope>NUCLEOTIDE SEQUENCE [LARGE SCALE GENOMIC DNA]</scope>
    <source>
        <strain evidence="7 8">GW6</strain>
    </source>
</reference>
<keyword evidence="4 6" id="KW-1133">Transmembrane helix</keyword>
<feature type="transmembrane region" description="Helical" evidence="6">
    <location>
        <begin position="336"/>
        <end position="360"/>
    </location>
</feature>
<dbReference type="Proteomes" id="UP000273982">
    <property type="component" value="Chromosome"/>
</dbReference>
<gene>
    <name evidence="7" type="ORF">EHO51_09485</name>
</gene>
<evidence type="ECO:0000256" key="1">
    <source>
        <dbReference type="ARBA" id="ARBA00004651"/>
    </source>
</evidence>
<dbReference type="AlphaFoldDB" id="A0A3G8M5T7"/>
<feature type="transmembrane region" description="Helical" evidence="6">
    <location>
        <begin position="47"/>
        <end position="73"/>
    </location>
</feature>
<evidence type="ECO:0000313" key="8">
    <source>
        <dbReference type="Proteomes" id="UP000273982"/>
    </source>
</evidence>
<dbReference type="GO" id="GO:0015920">
    <property type="term" value="P:lipopolysaccharide transport"/>
    <property type="evidence" value="ECO:0007669"/>
    <property type="project" value="TreeGrafter"/>
</dbReference>
<protein>
    <submittedName>
        <fullName evidence="7">LptF/LptG family permease</fullName>
    </submittedName>
</protein>